<name>V4RLK0_9HYPH</name>
<evidence type="ECO:0000256" key="2">
    <source>
        <dbReference type="ARBA" id="ARBA00023002"/>
    </source>
</evidence>
<keyword evidence="5" id="KW-1185">Reference proteome</keyword>
<evidence type="ECO:0000313" key="5">
    <source>
        <dbReference type="Proteomes" id="UP000017819"/>
    </source>
</evidence>
<dbReference type="Proteomes" id="UP000017819">
    <property type="component" value="Unassembled WGS sequence"/>
</dbReference>
<organism evidence="4 5">
    <name type="scientific">Lutibaculum baratangense AMV1</name>
    <dbReference type="NCBI Taxonomy" id="631454"/>
    <lineage>
        <taxon>Bacteria</taxon>
        <taxon>Pseudomonadati</taxon>
        <taxon>Pseudomonadota</taxon>
        <taxon>Alphaproteobacteria</taxon>
        <taxon>Hyphomicrobiales</taxon>
        <taxon>Tepidamorphaceae</taxon>
        <taxon>Lutibaculum</taxon>
    </lineage>
</organism>
<comment type="similarity">
    <text evidence="1 3">Belongs to the short-chain dehydrogenases/reductases (SDR) family.</text>
</comment>
<dbReference type="PANTHER" id="PTHR44196">
    <property type="entry name" value="DEHYDROGENASE/REDUCTASE SDR FAMILY MEMBER 7B"/>
    <property type="match status" value="1"/>
</dbReference>
<reference evidence="4 5" key="1">
    <citation type="journal article" date="2014" name="Genome Announc.">
        <title>Draft Genome Sequence of Lutibaculum baratangense Strain AMV1T, Isolated from a Mud Volcano in Andamans, India.</title>
        <authorList>
            <person name="Singh A."/>
            <person name="Sreenivas A."/>
            <person name="Sathyanarayana Reddy G."/>
            <person name="Pinnaka A.K."/>
            <person name="Shivaji S."/>
        </authorList>
    </citation>
    <scope>NUCLEOTIDE SEQUENCE [LARGE SCALE GENOMIC DNA]</scope>
    <source>
        <strain evidence="4 5">AMV1</strain>
    </source>
</reference>
<evidence type="ECO:0000313" key="4">
    <source>
        <dbReference type="EMBL" id="ESR26891.1"/>
    </source>
</evidence>
<accession>V4RLK0</accession>
<dbReference type="GO" id="GO:0016020">
    <property type="term" value="C:membrane"/>
    <property type="evidence" value="ECO:0007669"/>
    <property type="project" value="TreeGrafter"/>
</dbReference>
<dbReference type="EMBL" id="AWXZ01000013">
    <property type="protein sequence ID" value="ESR26891.1"/>
    <property type="molecule type" value="Genomic_DNA"/>
</dbReference>
<dbReference type="InterPro" id="IPR002347">
    <property type="entry name" value="SDR_fam"/>
</dbReference>
<dbReference type="PRINTS" id="PR00080">
    <property type="entry name" value="SDRFAMILY"/>
</dbReference>
<gene>
    <name evidence="4" type="ORF">N177_0675</name>
</gene>
<dbReference type="PIRSF" id="PIRSF000126">
    <property type="entry name" value="11-beta-HSD1"/>
    <property type="match status" value="1"/>
</dbReference>
<dbReference type="RefSeq" id="WP_023430824.1">
    <property type="nucleotide sequence ID" value="NZ_AWXZ01000013.1"/>
</dbReference>
<dbReference type="AlphaFoldDB" id="V4RLK0"/>
<evidence type="ECO:0000256" key="3">
    <source>
        <dbReference type="RuleBase" id="RU000363"/>
    </source>
</evidence>
<sequence>MTGGGKGLALVTGASGGIGAELARAFAAHGHDLALTARSEERLDLVADDVAGRWGVRVSVLPLDLGRREAPAELLEWTRAEGLQVHHLVNNAGYGLTGPFGAHSLDEEMGLVDLNVRALTELTHRFLPGIVEGRGGVLNVASLAAYLPGPFMASYYASKAYVLSFTEALAREHAASGASATALCPGPVPTGFQERSGMRLPRMARHMPMLTAAEVARQGYAAYRRRQTVCVPGFSTRLGASLLGAAPRSLTARLSERLNRIRS</sequence>
<proteinExistence type="inferred from homology"/>
<protein>
    <submittedName>
        <fullName evidence="4">Short-chain dehydrogenase/reductase SDR</fullName>
    </submittedName>
</protein>
<dbReference type="PRINTS" id="PR00081">
    <property type="entry name" value="GDHRDH"/>
</dbReference>
<evidence type="ECO:0000256" key="1">
    <source>
        <dbReference type="ARBA" id="ARBA00006484"/>
    </source>
</evidence>
<comment type="caution">
    <text evidence="4">The sequence shown here is derived from an EMBL/GenBank/DDBJ whole genome shotgun (WGS) entry which is preliminary data.</text>
</comment>
<dbReference type="STRING" id="631454.N177_0675"/>
<dbReference type="PANTHER" id="PTHR44196:SF2">
    <property type="entry name" value="SHORT-CHAIN DEHYDROGENASE-RELATED"/>
    <property type="match status" value="1"/>
</dbReference>
<dbReference type="Gene3D" id="3.40.50.720">
    <property type="entry name" value="NAD(P)-binding Rossmann-like Domain"/>
    <property type="match status" value="1"/>
</dbReference>
<dbReference type="Pfam" id="PF00106">
    <property type="entry name" value="adh_short"/>
    <property type="match status" value="1"/>
</dbReference>
<dbReference type="SUPFAM" id="SSF51735">
    <property type="entry name" value="NAD(P)-binding Rossmann-fold domains"/>
    <property type="match status" value="1"/>
</dbReference>
<keyword evidence="2" id="KW-0560">Oxidoreductase</keyword>
<dbReference type="GO" id="GO:0016491">
    <property type="term" value="F:oxidoreductase activity"/>
    <property type="evidence" value="ECO:0007669"/>
    <property type="project" value="UniProtKB-KW"/>
</dbReference>
<dbReference type="eggNOG" id="COG0300">
    <property type="taxonomic scope" value="Bacteria"/>
</dbReference>
<dbReference type="OrthoDB" id="9808814at2"/>
<dbReference type="CDD" id="cd05233">
    <property type="entry name" value="SDR_c"/>
    <property type="match status" value="1"/>
</dbReference>
<dbReference type="InterPro" id="IPR036291">
    <property type="entry name" value="NAD(P)-bd_dom_sf"/>
</dbReference>